<organism evidence="1">
    <name type="scientific">marine sediment metagenome</name>
    <dbReference type="NCBI Taxonomy" id="412755"/>
    <lineage>
        <taxon>unclassified sequences</taxon>
        <taxon>metagenomes</taxon>
        <taxon>ecological metagenomes</taxon>
    </lineage>
</organism>
<reference evidence="1" key="1">
    <citation type="journal article" date="2014" name="Front. Microbiol.">
        <title>High frequency of phylogenetically diverse reductive dehalogenase-homologous genes in deep subseafloor sedimentary metagenomes.</title>
        <authorList>
            <person name="Kawai M."/>
            <person name="Futagami T."/>
            <person name="Toyoda A."/>
            <person name="Takaki Y."/>
            <person name="Nishi S."/>
            <person name="Hori S."/>
            <person name="Arai W."/>
            <person name="Tsubouchi T."/>
            <person name="Morono Y."/>
            <person name="Uchiyama I."/>
            <person name="Ito T."/>
            <person name="Fujiyama A."/>
            <person name="Inagaki F."/>
            <person name="Takami H."/>
        </authorList>
    </citation>
    <scope>NUCLEOTIDE SEQUENCE</scope>
    <source>
        <strain evidence="1">Expedition CK06-06</strain>
    </source>
</reference>
<comment type="caution">
    <text evidence="1">The sequence shown here is derived from an EMBL/GenBank/DDBJ whole genome shotgun (WGS) entry which is preliminary data.</text>
</comment>
<name>X1K3Y9_9ZZZZ</name>
<dbReference type="AlphaFoldDB" id="X1K3Y9"/>
<sequence length="46" mass="4941">MMTEAALVIPASTAIDKGQTPMFGGKGKKHARAMLTKKIKIPTTNR</sequence>
<proteinExistence type="predicted"/>
<accession>X1K3Y9</accession>
<evidence type="ECO:0000313" key="1">
    <source>
        <dbReference type="EMBL" id="GAH76778.1"/>
    </source>
</evidence>
<gene>
    <name evidence="1" type="ORF">S03H2_67545</name>
</gene>
<protein>
    <submittedName>
        <fullName evidence="1">Uncharacterized protein</fullName>
    </submittedName>
</protein>
<dbReference type="EMBL" id="BARU01044245">
    <property type="protein sequence ID" value="GAH76778.1"/>
    <property type="molecule type" value="Genomic_DNA"/>
</dbReference>